<dbReference type="Proteomes" id="UP000297729">
    <property type="component" value="Unassembled WGS sequence"/>
</dbReference>
<dbReference type="EMBL" id="SPVG01000174">
    <property type="protein sequence ID" value="TFW19105.1"/>
    <property type="molecule type" value="Genomic_DNA"/>
</dbReference>
<protein>
    <submittedName>
        <fullName evidence="1">Sel1 repeat family protein</fullName>
    </submittedName>
</protein>
<dbReference type="RefSeq" id="WP_135202717.1">
    <property type="nucleotide sequence ID" value="NZ_SPVG01000174.1"/>
</dbReference>
<evidence type="ECO:0000313" key="1">
    <source>
        <dbReference type="EMBL" id="TFW19105.1"/>
    </source>
</evidence>
<name>A0A4Y9SG70_9BURK</name>
<reference evidence="1 2" key="1">
    <citation type="submission" date="2019-03" db="EMBL/GenBank/DDBJ databases">
        <title>Draft Genome Sequence of Duganella callidus sp. nov., a Novel Duganella Species Isolated from Cultivated Soil.</title>
        <authorList>
            <person name="Raths R."/>
            <person name="Peta V."/>
            <person name="Bucking H."/>
        </authorList>
    </citation>
    <scope>NUCLEOTIDE SEQUENCE [LARGE SCALE GENOMIC DNA]</scope>
    <source>
        <strain evidence="1 2">DN04</strain>
    </source>
</reference>
<dbReference type="OrthoDB" id="8703429at2"/>
<dbReference type="AlphaFoldDB" id="A0A4Y9SG70"/>
<dbReference type="SUPFAM" id="SSF81901">
    <property type="entry name" value="HCP-like"/>
    <property type="match status" value="1"/>
</dbReference>
<accession>A0A4Y9SG70</accession>
<dbReference type="InterPro" id="IPR011990">
    <property type="entry name" value="TPR-like_helical_dom_sf"/>
</dbReference>
<dbReference type="InterPro" id="IPR006597">
    <property type="entry name" value="Sel1-like"/>
</dbReference>
<evidence type="ECO:0000313" key="2">
    <source>
        <dbReference type="Proteomes" id="UP000297729"/>
    </source>
</evidence>
<dbReference type="SMART" id="SM00671">
    <property type="entry name" value="SEL1"/>
    <property type="match status" value="1"/>
</dbReference>
<proteinExistence type="predicted"/>
<gene>
    <name evidence="1" type="ORF">E4L98_16900</name>
</gene>
<dbReference type="Pfam" id="PF08238">
    <property type="entry name" value="Sel1"/>
    <property type="match status" value="1"/>
</dbReference>
<comment type="caution">
    <text evidence="1">The sequence shown here is derived from an EMBL/GenBank/DDBJ whole genome shotgun (WGS) entry which is preliminary data.</text>
</comment>
<keyword evidence="2" id="KW-1185">Reference proteome</keyword>
<sequence>MAKSNWYLLNILFGSSINKVTPSIKTTGVGLKEGILAATILMAACGTLRADELSDAQRLWENKDFKQAFKQFGVLAERGNPAAQLQLGEMYGFGEGTPQDTEKAVYWLQRAQAAGSPDAAESLALVRERSRRQADIAYYVTSYDGAALRYENYHCVRPTIPAVSKTNQEIHTVNAGVVAWTECYGRFVLGINNSLPATKTIPPDVLKLMSNEEYQRAAALIERTGRQLTVEPRQLADTIMAENQAWKTATEKFAGENNKAVEDQAAKNKLTYDVINRENDLDFKMRQDILRSRKSP</sequence>
<dbReference type="Gene3D" id="1.25.40.10">
    <property type="entry name" value="Tetratricopeptide repeat domain"/>
    <property type="match status" value="1"/>
</dbReference>
<organism evidence="1 2">
    <name type="scientific">Duganella callida</name>
    <dbReference type="NCBI Taxonomy" id="2561932"/>
    <lineage>
        <taxon>Bacteria</taxon>
        <taxon>Pseudomonadati</taxon>
        <taxon>Pseudomonadota</taxon>
        <taxon>Betaproteobacteria</taxon>
        <taxon>Burkholderiales</taxon>
        <taxon>Oxalobacteraceae</taxon>
        <taxon>Telluria group</taxon>
        <taxon>Duganella</taxon>
    </lineage>
</organism>